<evidence type="ECO:0000256" key="2">
    <source>
        <dbReference type="ARBA" id="ARBA00038334"/>
    </source>
</evidence>
<dbReference type="InterPro" id="IPR029058">
    <property type="entry name" value="AB_hydrolase_fold"/>
</dbReference>
<dbReference type="AlphaFoldDB" id="A0AAE1SEW4"/>
<sequence length="195" mass="22145">MKVSGLKLHVAEIGSESSSSAPVVVFLHGFPEIWYSWRYQMLAIAKSSCFRAIAFDYRCYGLSEKPAQTEKTTFLDLVNDLLGLLDALSIPRSEIPIADENQEILDLVEPDTPLPFWFSEKDLAVYGTLYEKSRFQSALKVHVEIRMLGDSHVHQKNLLLLGMMSMRPNLYLIVIYKGPLRVTKTRAPSRIQPNN</sequence>
<dbReference type="Gene3D" id="3.40.50.1820">
    <property type="entry name" value="alpha/beta hydrolase"/>
    <property type="match status" value="1"/>
</dbReference>
<dbReference type="InterPro" id="IPR000073">
    <property type="entry name" value="AB_hydrolase_1"/>
</dbReference>
<proteinExistence type="inferred from homology"/>
<dbReference type="SUPFAM" id="SSF53474">
    <property type="entry name" value="alpha/beta-Hydrolases"/>
    <property type="match status" value="1"/>
</dbReference>
<comment type="caution">
    <text evidence="4">The sequence shown here is derived from an EMBL/GenBank/DDBJ whole genome shotgun (WGS) entry which is preliminary data.</text>
</comment>
<gene>
    <name evidence="4" type="ORF">RND71_012159</name>
</gene>
<dbReference type="GO" id="GO:0016787">
    <property type="term" value="F:hydrolase activity"/>
    <property type="evidence" value="ECO:0007669"/>
    <property type="project" value="UniProtKB-KW"/>
</dbReference>
<evidence type="ECO:0000256" key="1">
    <source>
        <dbReference type="ARBA" id="ARBA00022801"/>
    </source>
</evidence>
<evidence type="ECO:0000259" key="3">
    <source>
        <dbReference type="Pfam" id="PF00561"/>
    </source>
</evidence>
<evidence type="ECO:0000313" key="5">
    <source>
        <dbReference type="Proteomes" id="UP001291623"/>
    </source>
</evidence>
<accession>A0AAE1SEW4</accession>
<dbReference type="PANTHER" id="PTHR43329">
    <property type="entry name" value="EPOXIDE HYDROLASE"/>
    <property type="match status" value="1"/>
</dbReference>
<reference evidence="4" key="1">
    <citation type="submission" date="2023-12" db="EMBL/GenBank/DDBJ databases">
        <title>Genome assembly of Anisodus tanguticus.</title>
        <authorList>
            <person name="Wang Y.-J."/>
        </authorList>
    </citation>
    <scope>NUCLEOTIDE SEQUENCE</scope>
    <source>
        <strain evidence="4">KB-2021</strain>
        <tissue evidence="4">Leaf</tissue>
    </source>
</reference>
<feature type="domain" description="AB hydrolase-1" evidence="3">
    <location>
        <begin position="22"/>
        <end position="91"/>
    </location>
</feature>
<dbReference type="EMBL" id="JAVYJV010000006">
    <property type="protein sequence ID" value="KAK4368367.1"/>
    <property type="molecule type" value="Genomic_DNA"/>
</dbReference>
<protein>
    <recommendedName>
        <fullName evidence="3">AB hydrolase-1 domain-containing protein</fullName>
    </recommendedName>
</protein>
<dbReference type="InterPro" id="IPR000639">
    <property type="entry name" value="Epox_hydrolase-like"/>
</dbReference>
<dbReference type="Proteomes" id="UP001291623">
    <property type="component" value="Unassembled WGS sequence"/>
</dbReference>
<keyword evidence="5" id="KW-1185">Reference proteome</keyword>
<dbReference type="Pfam" id="PF00561">
    <property type="entry name" value="Abhydrolase_1"/>
    <property type="match status" value="1"/>
</dbReference>
<name>A0AAE1SEW4_9SOLA</name>
<keyword evidence="1" id="KW-0378">Hydrolase</keyword>
<comment type="similarity">
    <text evidence="2">Belongs to the AB hydrolase superfamily. Epoxide hydrolase family.</text>
</comment>
<organism evidence="4 5">
    <name type="scientific">Anisodus tanguticus</name>
    <dbReference type="NCBI Taxonomy" id="243964"/>
    <lineage>
        <taxon>Eukaryota</taxon>
        <taxon>Viridiplantae</taxon>
        <taxon>Streptophyta</taxon>
        <taxon>Embryophyta</taxon>
        <taxon>Tracheophyta</taxon>
        <taxon>Spermatophyta</taxon>
        <taxon>Magnoliopsida</taxon>
        <taxon>eudicotyledons</taxon>
        <taxon>Gunneridae</taxon>
        <taxon>Pentapetalae</taxon>
        <taxon>asterids</taxon>
        <taxon>lamiids</taxon>
        <taxon>Solanales</taxon>
        <taxon>Solanaceae</taxon>
        <taxon>Solanoideae</taxon>
        <taxon>Hyoscyameae</taxon>
        <taxon>Anisodus</taxon>
    </lineage>
</organism>
<dbReference type="PRINTS" id="PR00412">
    <property type="entry name" value="EPOXHYDRLASE"/>
</dbReference>
<evidence type="ECO:0000313" key="4">
    <source>
        <dbReference type="EMBL" id="KAK4368367.1"/>
    </source>
</evidence>